<evidence type="ECO:0000313" key="1">
    <source>
        <dbReference type="EMBL" id="CAK9174217.1"/>
    </source>
</evidence>
<comment type="caution">
    <text evidence="1">The sequence shown here is derived from an EMBL/GenBank/DDBJ whole genome shotgun (WGS) entry which is preliminary data.</text>
</comment>
<name>A0ABC8TXS0_9AQUA</name>
<keyword evidence="2" id="KW-1185">Reference proteome</keyword>
<sequence>TIEVEAPNSTLSPSAPAKIEALGLVLPTAPSEVVLVATFVEFEQILSPNDLAEVEAPAPILSKDPTSIAISLPESHSDLVHTLPEGEANIVGPELPEEITDLAVDT</sequence>
<dbReference type="AlphaFoldDB" id="A0ABC8TXS0"/>
<dbReference type="EMBL" id="CAUOFW020006303">
    <property type="protein sequence ID" value="CAK9174217.1"/>
    <property type="molecule type" value="Genomic_DNA"/>
</dbReference>
<accession>A0ABC8TXS0</accession>
<evidence type="ECO:0000313" key="2">
    <source>
        <dbReference type="Proteomes" id="UP001642360"/>
    </source>
</evidence>
<protein>
    <submittedName>
        <fullName evidence="1">Uncharacterized protein</fullName>
    </submittedName>
</protein>
<reference evidence="1 2" key="1">
    <citation type="submission" date="2024-02" db="EMBL/GenBank/DDBJ databases">
        <authorList>
            <person name="Vignale AGUSTIN F."/>
            <person name="Sosa J E."/>
            <person name="Modenutti C."/>
        </authorList>
    </citation>
    <scope>NUCLEOTIDE SEQUENCE [LARGE SCALE GENOMIC DNA]</scope>
</reference>
<organism evidence="1 2">
    <name type="scientific">Ilex paraguariensis</name>
    <name type="common">yerba mate</name>
    <dbReference type="NCBI Taxonomy" id="185542"/>
    <lineage>
        <taxon>Eukaryota</taxon>
        <taxon>Viridiplantae</taxon>
        <taxon>Streptophyta</taxon>
        <taxon>Embryophyta</taxon>
        <taxon>Tracheophyta</taxon>
        <taxon>Spermatophyta</taxon>
        <taxon>Magnoliopsida</taxon>
        <taxon>eudicotyledons</taxon>
        <taxon>Gunneridae</taxon>
        <taxon>Pentapetalae</taxon>
        <taxon>asterids</taxon>
        <taxon>campanulids</taxon>
        <taxon>Aquifoliales</taxon>
        <taxon>Aquifoliaceae</taxon>
        <taxon>Ilex</taxon>
    </lineage>
</organism>
<proteinExistence type="predicted"/>
<feature type="non-terminal residue" evidence="1">
    <location>
        <position position="1"/>
    </location>
</feature>
<dbReference type="Proteomes" id="UP001642360">
    <property type="component" value="Unassembled WGS sequence"/>
</dbReference>
<gene>
    <name evidence="1" type="ORF">ILEXP_LOCUS43948</name>
</gene>